<dbReference type="CDD" id="cd00498">
    <property type="entry name" value="Hsp33"/>
    <property type="match status" value="1"/>
</dbReference>
<dbReference type="InterPro" id="IPR016154">
    <property type="entry name" value="Heat_shock_Hsp33_C"/>
</dbReference>
<dbReference type="Gene3D" id="3.55.30.10">
    <property type="entry name" value="Hsp33 domain"/>
    <property type="match status" value="1"/>
</dbReference>
<dbReference type="InterPro" id="IPR016153">
    <property type="entry name" value="Heat_shock_Hsp33_N"/>
</dbReference>
<dbReference type="GO" id="GO:0005737">
    <property type="term" value="C:cytoplasm"/>
    <property type="evidence" value="ECO:0007669"/>
    <property type="project" value="InterPro"/>
</dbReference>
<keyword evidence="2" id="KW-0862">Zinc</keyword>
<evidence type="ECO:0000256" key="2">
    <source>
        <dbReference type="ARBA" id="ARBA00022833"/>
    </source>
</evidence>
<dbReference type="Gene3D" id="3.90.1280.10">
    <property type="entry name" value="HSP33 redox switch-like"/>
    <property type="match status" value="1"/>
</dbReference>
<dbReference type="Gene3D" id="1.10.287.480">
    <property type="entry name" value="helix hairpin bin"/>
    <property type="match status" value="1"/>
</dbReference>
<dbReference type="RefSeq" id="WP_256619064.1">
    <property type="nucleotide sequence ID" value="NZ_JANIBC010000004.1"/>
</dbReference>
<dbReference type="PIRSF" id="PIRSF005261">
    <property type="entry name" value="Heat_shock_Hsp33"/>
    <property type="match status" value="1"/>
</dbReference>
<dbReference type="Proteomes" id="UP001142610">
    <property type="component" value="Unassembled WGS sequence"/>
</dbReference>
<evidence type="ECO:0000313" key="7">
    <source>
        <dbReference type="Proteomes" id="UP001142610"/>
    </source>
</evidence>
<name>A0A9X2LAV1_9PROT</name>
<organism evidence="6 7">
    <name type="scientific">Parvularcula maris</name>
    <dbReference type="NCBI Taxonomy" id="2965077"/>
    <lineage>
        <taxon>Bacteria</taxon>
        <taxon>Pseudomonadati</taxon>
        <taxon>Pseudomonadota</taxon>
        <taxon>Alphaproteobacteria</taxon>
        <taxon>Parvularculales</taxon>
        <taxon>Parvularculaceae</taxon>
        <taxon>Parvularcula</taxon>
    </lineage>
</organism>
<keyword evidence="7" id="KW-1185">Reference proteome</keyword>
<sequence length="319" mass="35091">MFDETPQSGGPQDDVVIPFQVGDFPVRGRVVRLGPAIDELLSRHDFPRPLKQLIGETAALVAMLGASLKFDGKLILQAQGDGPVSMIVADYTAGGALRATAKIQEGHEEIAGRAEGPELHFLLRKGHMVMTIDQGADMERYQGVVPLEGPTVGKAAVAYFAQSEQIPTAIELAVGQVTDENGRETWRAGGAMVQFMAAEGGTRERGEEVIMADDDREAWNRAAILLETVKADELLDPTVSPEQLLYRLYHEDGVRVFEPSTAHFECTCSREKIANVLAQYTKADIEDMIEDGAIEVSCDFCREKYRFELDETGERFKDD</sequence>
<keyword evidence="1" id="KW-0963">Cytoplasm</keyword>
<keyword evidence="5" id="KW-0676">Redox-active center</keyword>
<dbReference type="Pfam" id="PF01430">
    <property type="entry name" value="HSP33"/>
    <property type="match status" value="1"/>
</dbReference>
<keyword evidence="4" id="KW-0143">Chaperone</keyword>
<evidence type="ECO:0000256" key="3">
    <source>
        <dbReference type="ARBA" id="ARBA00023157"/>
    </source>
</evidence>
<dbReference type="GO" id="GO:0051082">
    <property type="term" value="F:unfolded protein binding"/>
    <property type="evidence" value="ECO:0007669"/>
    <property type="project" value="InterPro"/>
</dbReference>
<dbReference type="PANTHER" id="PTHR30111">
    <property type="entry name" value="33 KDA CHAPERONIN"/>
    <property type="match status" value="1"/>
</dbReference>
<comment type="caution">
    <text evidence="6">The sequence shown here is derived from an EMBL/GenBank/DDBJ whole genome shotgun (WGS) entry which is preliminary data.</text>
</comment>
<dbReference type="InterPro" id="IPR000397">
    <property type="entry name" value="Heat_shock_Hsp33"/>
</dbReference>
<keyword evidence="3" id="KW-1015">Disulfide bond</keyword>
<reference evidence="6" key="1">
    <citation type="submission" date="2022-07" db="EMBL/GenBank/DDBJ databases">
        <title>Parvularcula maris sp. nov., an algicidal bacterium isolated from seawater.</title>
        <authorList>
            <person name="Li F."/>
        </authorList>
    </citation>
    <scope>NUCLEOTIDE SEQUENCE</scope>
    <source>
        <strain evidence="6">BGMRC 0090</strain>
    </source>
</reference>
<evidence type="ECO:0000256" key="1">
    <source>
        <dbReference type="ARBA" id="ARBA00022490"/>
    </source>
</evidence>
<proteinExistence type="predicted"/>
<protein>
    <submittedName>
        <fullName evidence="6">Hsp33 family molecular chaperone</fullName>
    </submittedName>
</protein>
<accession>A0A9X2LAV1</accession>
<evidence type="ECO:0000313" key="6">
    <source>
        <dbReference type="EMBL" id="MCQ8185197.1"/>
    </source>
</evidence>
<dbReference type="SUPFAM" id="SSF118352">
    <property type="entry name" value="HSP33 redox switch-like"/>
    <property type="match status" value="1"/>
</dbReference>
<evidence type="ECO:0000256" key="4">
    <source>
        <dbReference type="ARBA" id="ARBA00023186"/>
    </source>
</evidence>
<dbReference type="NCBIfam" id="NF002386">
    <property type="entry name" value="PRK01402.1"/>
    <property type="match status" value="1"/>
</dbReference>
<evidence type="ECO:0000256" key="5">
    <source>
        <dbReference type="ARBA" id="ARBA00023284"/>
    </source>
</evidence>
<dbReference type="InterPro" id="IPR023212">
    <property type="entry name" value="Hsp33_helix_hairpin_bin_dom_sf"/>
</dbReference>
<dbReference type="AlphaFoldDB" id="A0A9X2LAV1"/>
<gene>
    <name evidence="6" type="ORF">NOG11_07300</name>
</gene>
<dbReference type="GO" id="GO:0042026">
    <property type="term" value="P:protein refolding"/>
    <property type="evidence" value="ECO:0007669"/>
    <property type="project" value="TreeGrafter"/>
</dbReference>
<dbReference type="EMBL" id="JANIBC010000004">
    <property type="protein sequence ID" value="MCQ8185197.1"/>
    <property type="molecule type" value="Genomic_DNA"/>
</dbReference>
<dbReference type="SUPFAM" id="SSF64397">
    <property type="entry name" value="Hsp33 domain"/>
    <property type="match status" value="1"/>
</dbReference>
<dbReference type="GO" id="GO:0044183">
    <property type="term" value="F:protein folding chaperone"/>
    <property type="evidence" value="ECO:0007669"/>
    <property type="project" value="TreeGrafter"/>
</dbReference>
<dbReference type="PANTHER" id="PTHR30111:SF1">
    <property type="entry name" value="33 KDA CHAPERONIN"/>
    <property type="match status" value="1"/>
</dbReference>